<feature type="non-terminal residue" evidence="2">
    <location>
        <position position="293"/>
    </location>
</feature>
<feature type="domain" description="Solute-binding protein family 5" evidence="1">
    <location>
        <begin position="107"/>
        <end position="289"/>
    </location>
</feature>
<dbReference type="InterPro" id="IPR000914">
    <property type="entry name" value="SBP_5_dom"/>
</dbReference>
<gene>
    <name evidence="2" type="ORF">S01H4_37695</name>
</gene>
<dbReference type="SUPFAM" id="SSF53850">
    <property type="entry name" value="Periplasmic binding protein-like II"/>
    <property type="match status" value="1"/>
</dbReference>
<accession>X1DAX3</accession>
<dbReference type="Gene3D" id="3.90.76.10">
    <property type="entry name" value="Dipeptide-binding Protein, Domain 1"/>
    <property type="match status" value="1"/>
</dbReference>
<comment type="caution">
    <text evidence="2">The sequence shown here is derived from an EMBL/GenBank/DDBJ whole genome shotgun (WGS) entry which is preliminary data.</text>
</comment>
<evidence type="ECO:0000259" key="1">
    <source>
        <dbReference type="Pfam" id="PF00496"/>
    </source>
</evidence>
<dbReference type="AlphaFoldDB" id="X1DAX3"/>
<dbReference type="Gene3D" id="3.10.105.10">
    <property type="entry name" value="Dipeptide-binding Protein, Domain 3"/>
    <property type="match status" value="1"/>
</dbReference>
<dbReference type="Pfam" id="PF00496">
    <property type="entry name" value="SBP_bac_5"/>
    <property type="match status" value="1"/>
</dbReference>
<proteinExistence type="predicted"/>
<dbReference type="Gene3D" id="3.40.190.10">
    <property type="entry name" value="Periplasmic binding protein-like II"/>
    <property type="match status" value="1"/>
</dbReference>
<evidence type="ECO:0000313" key="2">
    <source>
        <dbReference type="EMBL" id="GAH02224.1"/>
    </source>
</evidence>
<organism evidence="2">
    <name type="scientific">marine sediment metagenome</name>
    <dbReference type="NCBI Taxonomy" id="412755"/>
    <lineage>
        <taxon>unclassified sequences</taxon>
        <taxon>metagenomes</taxon>
        <taxon>ecological metagenomes</taxon>
    </lineage>
</organism>
<reference evidence="2" key="1">
    <citation type="journal article" date="2014" name="Front. Microbiol.">
        <title>High frequency of phylogenetically diverse reductive dehalogenase-homologous genes in deep subseafloor sedimentary metagenomes.</title>
        <authorList>
            <person name="Kawai M."/>
            <person name="Futagami T."/>
            <person name="Toyoda A."/>
            <person name="Takaki Y."/>
            <person name="Nishi S."/>
            <person name="Hori S."/>
            <person name="Arai W."/>
            <person name="Tsubouchi T."/>
            <person name="Morono Y."/>
            <person name="Uchiyama I."/>
            <person name="Ito T."/>
            <person name="Fujiyama A."/>
            <person name="Inagaki F."/>
            <person name="Takami H."/>
        </authorList>
    </citation>
    <scope>NUCLEOTIDE SEQUENCE</scope>
    <source>
        <strain evidence="2">Expedition CK06-06</strain>
    </source>
</reference>
<sequence>IDRAYVLTGNLTGTEGAGHSDIMGHMTYKPGLSYEKFFTSSWNHSYTYSNDNVTGIPLTPNYYGKDNDPNLTWTNVSKTYIADGQFPVINKTIVVKDASETASGTGGTIQIEFNDFATDLRLAAWVAMISMEQYKDYFYTQIKDLFDWTGDMLACGTGVFKAVEVDKPSQIMRMERFDDYWNITEMRAAGKMIVQEGIITYITSDYDGQLVTTAMTAGDGDFTLDGPPSGILFEDQLQASPLLDWIEYDAQLADIEQLDFIQPNTDIAFRKAVSFAFNYTHYFANVLTDRSIR</sequence>
<name>X1DAX3_9ZZZZ</name>
<feature type="non-terminal residue" evidence="2">
    <location>
        <position position="1"/>
    </location>
</feature>
<dbReference type="EMBL" id="BART01020271">
    <property type="protein sequence ID" value="GAH02224.1"/>
    <property type="molecule type" value="Genomic_DNA"/>
</dbReference>
<protein>
    <recommendedName>
        <fullName evidence="1">Solute-binding protein family 5 domain-containing protein</fullName>
    </recommendedName>
</protein>